<accession>A0A176W9S2</accession>
<comment type="subunit">
    <text evidence="4">Homodimer.</text>
</comment>
<keyword evidence="14" id="KW-0275">Fatty acid biosynthesis</keyword>
<evidence type="ECO:0000256" key="14">
    <source>
        <dbReference type="ARBA" id="ARBA00023160"/>
    </source>
</evidence>
<evidence type="ECO:0000256" key="12">
    <source>
        <dbReference type="ARBA" id="ARBA00023004"/>
    </source>
</evidence>
<comment type="caution">
    <text evidence="15">The sequence shown here is derived from an EMBL/GenBank/DDBJ whole genome shotgun (WGS) entry which is preliminary data.</text>
</comment>
<dbReference type="InterPro" id="IPR005067">
    <property type="entry name" value="Fatty_acid_desaturase-2"/>
</dbReference>
<evidence type="ECO:0000256" key="1">
    <source>
        <dbReference type="ARBA" id="ARBA00001954"/>
    </source>
</evidence>
<evidence type="ECO:0000256" key="3">
    <source>
        <dbReference type="ARBA" id="ARBA00008749"/>
    </source>
</evidence>
<dbReference type="InterPro" id="IPR009078">
    <property type="entry name" value="Ferritin-like_SF"/>
</dbReference>
<dbReference type="GO" id="GO:0006633">
    <property type="term" value="P:fatty acid biosynthetic process"/>
    <property type="evidence" value="ECO:0007669"/>
    <property type="project" value="UniProtKB-KW"/>
</dbReference>
<comment type="cofactor">
    <cofactor evidence="1">
        <name>Fe(2+)</name>
        <dbReference type="ChEBI" id="CHEBI:29033"/>
    </cofactor>
</comment>
<evidence type="ECO:0000256" key="11">
    <source>
        <dbReference type="ARBA" id="ARBA00023002"/>
    </source>
</evidence>
<evidence type="ECO:0000256" key="8">
    <source>
        <dbReference type="ARBA" id="ARBA00022723"/>
    </source>
</evidence>
<evidence type="ECO:0000256" key="5">
    <source>
        <dbReference type="ARBA" id="ARBA00022516"/>
    </source>
</evidence>
<dbReference type="SUPFAM" id="SSF47240">
    <property type="entry name" value="Ferritin-like"/>
    <property type="match status" value="1"/>
</dbReference>
<comment type="similarity">
    <text evidence="3">Belongs to the fatty acid desaturase type 2 family.</text>
</comment>
<dbReference type="PANTHER" id="PTHR31155">
    <property type="entry name" value="ACYL- ACYL-CARRIER-PROTEIN DESATURASE-RELATED"/>
    <property type="match status" value="1"/>
</dbReference>
<gene>
    <name evidence="15" type="ORF">AXG93_4548s1100</name>
</gene>
<dbReference type="PANTHER" id="PTHR31155:SF9">
    <property type="entry name" value="STEAROYL-[ACYL-CARRIER-PROTEIN] 9-DESATURASE 7, CHLOROPLASTIC"/>
    <property type="match status" value="1"/>
</dbReference>
<evidence type="ECO:0000256" key="10">
    <source>
        <dbReference type="ARBA" id="ARBA00022946"/>
    </source>
</evidence>
<keyword evidence="6" id="KW-0150">Chloroplast</keyword>
<evidence type="ECO:0000256" key="7">
    <source>
        <dbReference type="ARBA" id="ARBA00022640"/>
    </source>
</evidence>
<comment type="subcellular location">
    <subcellularLocation>
        <location evidence="2">Plastid</location>
        <location evidence="2">Chloroplast</location>
    </subcellularLocation>
</comment>
<reference evidence="15" key="1">
    <citation type="submission" date="2016-03" db="EMBL/GenBank/DDBJ databases">
        <title>Mechanisms controlling the formation of the plant cell surface in tip-growing cells are functionally conserved among land plants.</title>
        <authorList>
            <person name="Honkanen S."/>
            <person name="Jones V.A."/>
            <person name="Morieri G."/>
            <person name="Champion C."/>
            <person name="Hetherington A.J."/>
            <person name="Kelly S."/>
            <person name="Saint-Marcoux D."/>
            <person name="Proust H."/>
            <person name="Prescott H."/>
            <person name="Dolan L."/>
        </authorList>
    </citation>
    <scope>NUCLEOTIDE SEQUENCE [LARGE SCALE GENOMIC DNA]</scope>
    <source>
        <tissue evidence="15">Whole gametophyte</tissue>
    </source>
</reference>
<dbReference type="FunFam" id="1.10.620.20:FF:000002">
    <property type="entry name" value="Stearoyl-[acyl-carrier-protein] 9-desaturase, chloroplastic"/>
    <property type="match status" value="1"/>
</dbReference>
<dbReference type="Proteomes" id="UP000077202">
    <property type="component" value="Unassembled WGS sequence"/>
</dbReference>
<dbReference type="GO" id="GO:0045300">
    <property type="term" value="F:stearoyl-[ACP] desaturase activity"/>
    <property type="evidence" value="ECO:0007669"/>
    <property type="project" value="InterPro"/>
</dbReference>
<evidence type="ECO:0000256" key="4">
    <source>
        <dbReference type="ARBA" id="ARBA00011738"/>
    </source>
</evidence>
<evidence type="ECO:0000256" key="6">
    <source>
        <dbReference type="ARBA" id="ARBA00022528"/>
    </source>
</evidence>
<evidence type="ECO:0000256" key="13">
    <source>
        <dbReference type="ARBA" id="ARBA00023098"/>
    </source>
</evidence>
<evidence type="ECO:0000313" key="16">
    <source>
        <dbReference type="Proteomes" id="UP000077202"/>
    </source>
</evidence>
<keyword evidence="16" id="KW-1185">Reference proteome</keyword>
<dbReference type="EMBL" id="LVLJ01001460">
    <property type="protein sequence ID" value="OAE29433.1"/>
    <property type="molecule type" value="Genomic_DNA"/>
</dbReference>
<keyword evidence="5" id="KW-0444">Lipid biosynthesis</keyword>
<keyword evidence="9" id="KW-0276">Fatty acid metabolism</keyword>
<dbReference type="GO" id="GO:0009570">
    <property type="term" value="C:chloroplast stroma"/>
    <property type="evidence" value="ECO:0007669"/>
    <property type="project" value="TreeGrafter"/>
</dbReference>
<sequence>MAVPAYAVVPRAETLASSCPMTSKITSSNSTNMAKSLVPTRLSSSAWITGQRFCVNSFSSKSSVSSSSGTGQATTITMTATMPPKADRKVSGLYVPHETHKQVLHSIPPSKLEIVQSLDTWAEETLLPFLKPVDKCWQPQDHLPEPSSEGFYEEVKELRARAAELPDDYLVVLVGDMITEEALPTYQTMLNTLDGTKDETGASLTPWGVWTRAWTAEENRHGDLLNKYLYLTGRVNMRSIEKTIQYLIGSGMDPQTENNPYLGFVYTSFQERATFISHGNTARHAKDFGDAKLATICGLIAADERRHENAYSKIVEKLFEVDPDGAMLAFGDMMRKKIAMPAHLMYDGVDQNLFSNFSMVAQRTGTYTARDYADILEHLVARWNVPKIEGLSGEGRRAQEFVCTLAPRIRKLDERAQLKPKRSPKTGPFSWIFDREVQMCKGLQDAVVTVRSRRTSTGWLARSAIADILDKERGSLSLNPVMTGHNLSESKPAACNLDYTAL</sequence>
<proteinExistence type="inferred from homology"/>
<dbReference type="Pfam" id="PF03405">
    <property type="entry name" value="FA_desaturase_2"/>
    <property type="match status" value="1"/>
</dbReference>
<keyword evidence="13" id="KW-0443">Lipid metabolism</keyword>
<evidence type="ECO:0008006" key="17">
    <source>
        <dbReference type="Google" id="ProtNLM"/>
    </source>
</evidence>
<keyword evidence="11" id="KW-0560">Oxidoreductase</keyword>
<dbReference type="InterPro" id="IPR012348">
    <property type="entry name" value="RNR-like"/>
</dbReference>
<keyword evidence="10" id="KW-0809">Transit peptide</keyword>
<dbReference type="CDD" id="cd01050">
    <property type="entry name" value="Acyl_ACP_Desat"/>
    <property type="match status" value="1"/>
</dbReference>
<keyword evidence="12" id="KW-0408">Iron</keyword>
<evidence type="ECO:0000256" key="9">
    <source>
        <dbReference type="ARBA" id="ARBA00022832"/>
    </source>
</evidence>
<evidence type="ECO:0000256" key="2">
    <source>
        <dbReference type="ARBA" id="ARBA00004229"/>
    </source>
</evidence>
<keyword evidence="8" id="KW-0479">Metal-binding</keyword>
<keyword evidence="7" id="KW-0934">Plastid</keyword>
<dbReference type="Gene3D" id="1.10.620.20">
    <property type="entry name" value="Ribonucleotide Reductase, subunit A"/>
    <property type="match status" value="1"/>
</dbReference>
<organism evidence="15 16">
    <name type="scientific">Marchantia polymorpha subsp. ruderalis</name>
    <dbReference type="NCBI Taxonomy" id="1480154"/>
    <lineage>
        <taxon>Eukaryota</taxon>
        <taxon>Viridiplantae</taxon>
        <taxon>Streptophyta</taxon>
        <taxon>Embryophyta</taxon>
        <taxon>Marchantiophyta</taxon>
        <taxon>Marchantiopsida</taxon>
        <taxon>Marchantiidae</taxon>
        <taxon>Marchantiales</taxon>
        <taxon>Marchantiaceae</taxon>
        <taxon>Marchantia</taxon>
    </lineage>
</organism>
<evidence type="ECO:0000313" key="15">
    <source>
        <dbReference type="EMBL" id="OAE29433.1"/>
    </source>
</evidence>
<protein>
    <recommendedName>
        <fullName evidence="17">Acyl-[acyl-carrier-protein] desaturase</fullName>
    </recommendedName>
</protein>
<dbReference type="AlphaFoldDB" id="A0A176W9S2"/>
<dbReference type="GO" id="GO:0046872">
    <property type="term" value="F:metal ion binding"/>
    <property type="evidence" value="ECO:0007669"/>
    <property type="project" value="UniProtKB-KW"/>
</dbReference>
<name>A0A176W9S2_MARPO</name>